<protein>
    <submittedName>
        <fullName evidence="1">Uncharacterized protein</fullName>
    </submittedName>
</protein>
<evidence type="ECO:0000313" key="1">
    <source>
        <dbReference type="EMBL" id="GHB30738.1"/>
    </source>
</evidence>
<name>A0ABQ3ECP2_9HYPH</name>
<comment type="caution">
    <text evidence="1">The sequence shown here is derived from an EMBL/GenBank/DDBJ whole genome shotgun (WGS) entry which is preliminary data.</text>
</comment>
<dbReference type="Proteomes" id="UP000637980">
    <property type="component" value="Unassembled WGS sequence"/>
</dbReference>
<evidence type="ECO:0000313" key="2">
    <source>
        <dbReference type="Proteomes" id="UP000637980"/>
    </source>
</evidence>
<sequence>MNRGRNKLIASKQFAPPEHGADHIRLRRYTSARSCVIAALLSTTFVLGPIAQAKAQLIMEELMLPIAHVGTGVSTGLASSNMIDHCQKIFDEFRGTTVFVDYEIDTRSTYSFAEIAVDGEIIKMTPHPIKAHYKFFSNELPDHLRELGAQAVIFRINNEFKHPSVEIRFSNDNRFECNLIASPKK</sequence>
<keyword evidence="2" id="KW-1185">Reference proteome</keyword>
<dbReference type="EMBL" id="BMXE01000003">
    <property type="protein sequence ID" value="GHB30738.1"/>
    <property type="molecule type" value="Genomic_DNA"/>
</dbReference>
<dbReference type="RefSeq" id="WP_189436541.1">
    <property type="nucleotide sequence ID" value="NZ_BMXE01000003.1"/>
</dbReference>
<proteinExistence type="predicted"/>
<organism evidence="1 2">
    <name type="scientific">Pseudovibrio japonicus</name>
    <dbReference type="NCBI Taxonomy" id="366534"/>
    <lineage>
        <taxon>Bacteria</taxon>
        <taxon>Pseudomonadati</taxon>
        <taxon>Pseudomonadota</taxon>
        <taxon>Alphaproteobacteria</taxon>
        <taxon>Hyphomicrobiales</taxon>
        <taxon>Stappiaceae</taxon>
        <taxon>Pseudovibrio</taxon>
    </lineage>
</organism>
<gene>
    <name evidence="1" type="ORF">GCM10007094_18960</name>
</gene>
<reference evidence="2" key="1">
    <citation type="journal article" date="2019" name="Int. J. Syst. Evol. Microbiol.">
        <title>The Global Catalogue of Microorganisms (GCM) 10K type strain sequencing project: providing services to taxonomists for standard genome sequencing and annotation.</title>
        <authorList>
            <consortium name="The Broad Institute Genomics Platform"/>
            <consortium name="The Broad Institute Genome Sequencing Center for Infectious Disease"/>
            <person name="Wu L."/>
            <person name="Ma J."/>
        </authorList>
    </citation>
    <scope>NUCLEOTIDE SEQUENCE [LARGE SCALE GENOMIC DNA]</scope>
    <source>
        <strain evidence="2">KCTC 12861</strain>
    </source>
</reference>
<accession>A0ABQ3ECP2</accession>